<comment type="caution">
    <text evidence="1">The sequence shown here is derived from an EMBL/GenBank/DDBJ whole genome shotgun (WGS) entry which is preliminary data.</text>
</comment>
<dbReference type="EMBL" id="CM047741">
    <property type="protein sequence ID" value="KAJ0039036.1"/>
    <property type="molecule type" value="Genomic_DNA"/>
</dbReference>
<evidence type="ECO:0000313" key="1">
    <source>
        <dbReference type="EMBL" id="KAJ0039036.1"/>
    </source>
</evidence>
<dbReference type="Proteomes" id="UP001163603">
    <property type="component" value="Chromosome 6"/>
</dbReference>
<proteinExistence type="predicted"/>
<accession>A0ACC0YP19</accession>
<protein>
    <submittedName>
        <fullName evidence="1">Uncharacterized protein</fullName>
    </submittedName>
</protein>
<organism evidence="1 2">
    <name type="scientific">Pistacia integerrima</name>
    <dbReference type="NCBI Taxonomy" id="434235"/>
    <lineage>
        <taxon>Eukaryota</taxon>
        <taxon>Viridiplantae</taxon>
        <taxon>Streptophyta</taxon>
        <taxon>Embryophyta</taxon>
        <taxon>Tracheophyta</taxon>
        <taxon>Spermatophyta</taxon>
        <taxon>Magnoliopsida</taxon>
        <taxon>eudicotyledons</taxon>
        <taxon>Gunneridae</taxon>
        <taxon>Pentapetalae</taxon>
        <taxon>rosids</taxon>
        <taxon>malvids</taxon>
        <taxon>Sapindales</taxon>
        <taxon>Anacardiaceae</taxon>
        <taxon>Pistacia</taxon>
    </lineage>
</organism>
<reference evidence="2" key="1">
    <citation type="journal article" date="2023" name="G3 (Bethesda)">
        <title>Genome assembly and association tests identify interacting loci associated with vigor, precocity, and sex in interspecific pistachio rootstocks.</title>
        <authorList>
            <person name="Palmer W."/>
            <person name="Jacygrad E."/>
            <person name="Sagayaradj S."/>
            <person name="Cavanaugh K."/>
            <person name="Han R."/>
            <person name="Bertier L."/>
            <person name="Beede B."/>
            <person name="Kafkas S."/>
            <person name="Golino D."/>
            <person name="Preece J."/>
            <person name="Michelmore R."/>
        </authorList>
    </citation>
    <scope>NUCLEOTIDE SEQUENCE [LARGE SCALE GENOMIC DNA]</scope>
</reference>
<sequence length="32" mass="3769">MASLIMLHVQLLKEFCRYLMVIQCQIVSKTLD</sequence>
<name>A0ACC0YP19_9ROSI</name>
<gene>
    <name evidence="1" type="ORF">Pint_22774</name>
</gene>
<evidence type="ECO:0000313" key="2">
    <source>
        <dbReference type="Proteomes" id="UP001163603"/>
    </source>
</evidence>
<keyword evidence="2" id="KW-1185">Reference proteome</keyword>